<dbReference type="AlphaFoldDB" id="A0AA35ZZI3"/>
<evidence type="ECO:0000313" key="4">
    <source>
        <dbReference type="EMBL" id="CAI9301805.1"/>
    </source>
</evidence>
<proteinExistence type="inferred from homology"/>
<organism evidence="4 5">
    <name type="scientific">Lactuca saligna</name>
    <name type="common">Willowleaf lettuce</name>
    <dbReference type="NCBI Taxonomy" id="75948"/>
    <lineage>
        <taxon>Eukaryota</taxon>
        <taxon>Viridiplantae</taxon>
        <taxon>Streptophyta</taxon>
        <taxon>Embryophyta</taxon>
        <taxon>Tracheophyta</taxon>
        <taxon>Spermatophyta</taxon>
        <taxon>Magnoliopsida</taxon>
        <taxon>eudicotyledons</taxon>
        <taxon>Gunneridae</taxon>
        <taxon>Pentapetalae</taxon>
        <taxon>asterids</taxon>
        <taxon>campanulids</taxon>
        <taxon>Asterales</taxon>
        <taxon>Asteraceae</taxon>
        <taxon>Cichorioideae</taxon>
        <taxon>Cichorieae</taxon>
        <taxon>Lactucinae</taxon>
        <taxon>Lactuca</taxon>
    </lineage>
</organism>
<evidence type="ECO:0000256" key="2">
    <source>
        <dbReference type="SAM" id="MobiDB-lite"/>
    </source>
</evidence>
<reference evidence="4" key="1">
    <citation type="submission" date="2023-04" db="EMBL/GenBank/DDBJ databases">
        <authorList>
            <person name="Vijverberg K."/>
            <person name="Xiong W."/>
            <person name="Schranz E."/>
        </authorList>
    </citation>
    <scope>NUCLEOTIDE SEQUENCE</scope>
</reference>
<evidence type="ECO:0000313" key="5">
    <source>
        <dbReference type="Proteomes" id="UP001177003"/>
    </source>
</evidence>
<dbReference type="Pfam" id="PF11250">
    <property type="entry name" value="FAF"/>
    <property type="match status" value="1"/>
</dbReference>
<protein>
    <recommendedName>
        <fullName evidence="3">FAF domain-containing protein</fullName>
    </recommendedName>
</protein>
<sequence length="190" mass="20748">MHSGDLGDHIGMESCVDLGTETESALSSGGGHRSENRKRWGVSTRSSVLSGKKPKELPPPLPIQTSTVMKRYYTEDRRLVITEEKVESPKYHFTVHRSHGRLTIQLVRSDDEDNFPSCENGGENGIMEEEEEEEDECSGKVAMGGGGDDGGSRVLGKCFSYNAAVVRAPATGSCLLVNQNQLHAMRPVQI</sequence>
<feature type="region of interest" description="Disordered" evidence="2">
    <location>
        <begin position="21"/>
        <end position="63"/>
    </location>
</feature>
<comment type="similarity">
    <text evidence="1">Belongs to the fantastic four family.</text>
</comment>
<feature type="compositionally biased region" description="Acidic residues" evidence="2">
    <location>
        <begin position="126"/>
        <end position="136"/>
    </location>
</feature>
<dbReference type="InterPro" id="IPR021410">
    <property type="entry name" value="FAF"/>
</dbReference>
<gene>
    <name evidence="4" type="ORF">LSALG_LOCUS40329</name>
</gene>
<feature type="region of interest" description="Disordered" evidence="2">
    <location>
        <begin position="113"/>
        <end position="146"/>
    </location>
</feature>
<feature type="domain" description="FAF" evidence="3">
    <location>
        <begin position="56"/>
        <end position="106"/>
    </location>
</feature>
<evidence type="ECO:0000256" key="1">
    <source>
        <dbReference type="ARBA" id="ARBA00008690"/>
    </source>
</evidence>
<dbReference type="Proteomes" id="UP001177003">
    <property type="component" value="Chromosome 9"/>
</dbReference>
<dbReference type="InterPro" id="IPR046431">
    <property type="entry name" value="FAF_dom"/>
</dbReference>
<accession>A0AA35ZZI3</accession>
<keyword evidence="5" id="KW-1185">Reference proteome</keyword>
<evidence type="ECO:0000259" key="3">
    <source>
        <dbReference type="Pfam" id="PF11250"/>
    </source>
</evidence>
<dbReference type="PANTHER" id="PTHR33155:SF75">
    <property type="entry name" value="OS02G0750800 PROTEIN"/>
    <property type="match status" value="1"/>
</dbReference>
<name>A0AA35ZZI3_LACSI</name>
<dbReference type="EMBL" id="OX465085">
    <property type="protein sequence ID" value="CAI9301805.1"/>
    <property type="molecule type" value="Genomic_DNA"/>
</dbReference>
<dbReference type="PANTHER" id="PTHR33155">
    <property type="entry name" value="FANTASTIC FOUR-LIKE PROTEIN (DUF3049)"/>
    <property type="match status" value="1"/>
</dbReference>